<keyword evidence="3" id="KW-1133">Transmembrane helix</keyword>
<dbReference type="InterPro" id="IPR050097">
    <property type="entry name" value="Ferredoxin-NADP_redctase_2"/>
</dbReference>
<evidence type="ECO:0000256" key="3">
    <source>
        <dbReference type="SAM" id="Phobius"/>
    </source>
</evidence>
<dbReference type="PRINTS" id="PR00368">
    <property type="entry name" value="FADPNR"/>
</dbReference>
<keyword evidence="3" id="KW-0472">Membrane</keyword>
<dbReference type="SUPFAM" id="SSF51905">
    <property type="entry name" value="FAD/NAD(P)-binding domain"/>
    <property type="match status" value="1"/>
</dbReference>
<dbReference type="PANTHER" id="PTHR48105">
    <property type="entry name" value="THIOREDOXIN REDUCTASE 1-RELATED-RELATED"/>
    <property type="match status" value="1"/>
</dbReference>
<evidence type="ECO:0000256" key="1">
    <source>
        <dbReference type="ARBA" id="ARBA00022630"/>
    </source>
</evidence>
<dbReference type="RefSeq" id="WP_202100996.1">
    <property type="nucleotide sequence ID" value="NZ_JAERTY010000001.1"/>
</dbReference>
<keyword evidence="2" id="KW-0560">Oxidoreductase</keyword>
<keyword evidence="1" id="KW-0285">Flavoprotein</keyword>
<dbReference type="InterPro" id="IPR023753">
    <property type="entry name" value="FAD/NAD-binding_dom"/>
</dbReference>
<dbReference type="PRINTS" id="PR00469">
    <property type="entry name" value="PNDRDTASEII"/>
</dbReference>
<dbReference type="Pfam" id="PF07992">
    <property type="entry name" value="Pyr_redox_2"/>
    <property type="match status" value="1"/>
</dbReference>
<keyword evidence="3" id="KW-0812">Transmembrane</keyword>
<evidence type="ECO:0000259" key="4">
    <source>
        <dbReference type="Pfam" id="PF07992"/>
    </source>
</evidence>
<dbReference type="InterPro" id="IPR036188">
    <property type="entry name" value="FAD/NAD-bd_sf"/>
</dbReference>
<dbReference type="EMBL" id="JAERTY010000001">
    <property type="protein sequence ID" value="MBL1407174.1"/>
    <property type="molecule type" value="Genomic_DNA"/>
</dbReference>
<name>A0ABS1QXZ7_9SPHI</name>
<keyword evidence="6" id="KW-1185">Reference proteome</keyword>
<dbReference type="Proteomes" id="UP000625283">
    <property type="component" value="Unassembled WGS sequence"/>
</dbReference>
<dbReference type="Gene3D" id="3.50.50.60">
    <property type="entry name" value="FAD/NAD(P)-binding domain"/>
    <property type="match status" value="2"/>
</dbReference>
<evidence type="ECO:0000313" key="5">
    <source>
        <dbReference type="EMBL" id="MBL1407174.1"/>
    </source>
</evidence>
<comment type="caution">
    <text evidence="5">The sequence shown here is derived from an EMBL/GenBank/DDBJ whole genome shotgun (WGS) entry which is preliminary data.</text>
</comment>
<accession>A0ABS1QXZ7</accession>
<sequence length="305" mass="33522">MKSIITKKQFDVIIIGGSYSGLSAGMALGRSLRRILIIDSGKPCNRYTPRSHNFLTQDGEEPAVILQKAEDQLVNYESVEFLNEVALSAKAITEGFQVTTTTGVKVYSKKLLLATGIKDIFPKIIGFEGCWGKTVIHCPYCHGYEFKGKKTAIIANGDRAFHLASLVNNLTDQLSIITSDRSTLTQVQLSKLYNHHIRVIENDVAEIIHNKGVVNRLVFKNGSTEDFEALYTAIPFEQQTDIPLILGCEMTENGLIKVDMFQRTTISGIYSCGDNSSPMRSVANAVATGNIAGAILNHDLTVETF</sequence>
<feature type="transmembrane region" description="Helical" evidence="3">
    <location>
        <begin position="12"/>
        <end position="32"/>
    </location>
</feature>
<protein>
    <submittedName>
        <fullName evidence="5">NAD(P)/FAD-dependent oxidoreductase</fullName>
    </submittedName>
</protein>
<organism evidence="5 6">
    <name type="scientific">Sphingobacterium faecale</name>
    <dbReference type="NCBI Taxonomy" id="2803775"/>
    <lineage>
        <taxon>Bacteria</taxon>
        <taxon>Pseudomonadati</taxon>
        <taxon>Bacteroidota</taxon>
        <taxon>Sphingobacteriia</taxon>
        <taxon>Sphingobacteriales</taxon>
        <taxon>Sphingobacteriaceae</taxon>
        <taxon>Sphingobacterium</taxon>
    </lineage>
</organism>
<evidence type="ECO:0000256" key="2">
    <source>
        <dbReference type="ARBA" id="ARBA00023002"/>
    </source>
</evidence>
<gene>
    <name evidence="5" type="ORF">JKG61_00270</name>
</gene>
<proteinExistence type="predicted"/>
<reference evidence="5 6" key="1">
    <citation type="submission" date="2021-01" db="EMBL/GenBank/DDBJ databases">
        <title>C459-1 draft genome sequence.</title>
        <authorList>
            <person name="Zhang X.-F."/>
        </authorList>
    </citation>
    <scope>NUCLEOTIDE SEQUENCE [LARGE SCALE GENOMIC DNA]</scope>
    <source>
        <strain evidence="6">C459-1</strain>
    </source>
</reference>
<evidence type="ECO:0000313" key="6">
    <source>
        <dbReference type="Proteomes" id="UP000625283"/>
    </source>
</evidence>
<feature type="domain" description="FAD/NAD(P)-binding" evidence="4">
    <location>
        <begin position="10"/>
        <end position="289"/>
    </location>
</feature>